<dbReference type="Proteomes" id="UP000035016">
    <property type="component" value="Chromosome Chromosome"/>
</dbReference>
<protein>
    <submittedName>
        <fullName evidence="3">Uncharacterized protein</fullName>
    </submittedName>
</protein>
<reference evidence="3 4" key="1">
    <citation type="submission" date="2015-02" db="EMBL/GenBank/DDBJ databases">
        <authorList>
            <person name="Gomez-Escribano P.J."/>
        </authorList>
    </citation>
    <scope>NUCLEOTIDE SEQUENCE [LARGE SCALE GENOMIC DNA]</scope>
    <source>
        <strain evidence="4">C34 (DSM 42122 / NRRL B-24963)</strain>
    </source>
</reference>
<dbReference type="AlphaFoldDB" id="A0A0F7VZP3"/>
<organism evidence="3 4">
    <name type="scientific">Streptomyces leeuwenhoekii</name>
    <dbReference type="NCBI Taxonomy" id="1437453"/>
    <lineage>
        <taxon>Bacteria</taxon>
        <taxon>Bacillati</taxon>
        <taxon>Actinomycetota</taxon>
        <taxon>Actinomycetes</taxon>
        <taxon>Kitasatosporales</taxon>
        <taxon>Streptomycetaceae</taxon>
        <taxon>Streptomyces</taxon>
    </lineage>
</organism>
<name>A0A0F7VZP3_STRLW</name>
<keyword evidence="2" id="KW-0472">Membrane</keyword>
<feature type="coiled-coil region" evidence="1">
    <location>
        <begin position="69"/>
        <end position="96"/>
    </location>
</feature>
<dbReference type="KEGG" id="sle:sle_65800"/>
<dbReference type="EMBL" id="LN831790">
    <property type="protein sequence ID" value="CQR66034.1"/>
    <property type="molecule type" value="Genomic_DNA"/>
</dbReference>
<evidence type="ECO:0000256" key="2">
    <source>
        <dbReference type="SAM" id="Phobius"/>
    </source>
</evidence>
<evidence type="ECO:0000313" key="3">
    <source>
        <dbReference type="EMBL" id="CQR66034.1"/>
    </source>
</evidence>
<gene>
    <name evidence="3" type="primary">sle_65800</name>
</gene>
<feature type="transmembrane region" description="Helical" evidence="2">
    <location>
        <begin position="101"/>
        <end position="122"/>
    </location>
</feature>
<dbReference type="RefSeq" id="WP_029386156.1">
    <property type="nucleotide sequence ID" value="NZ_AZSD01000375.1"/>
</dbReference>
<sequence length="124" mass="13620">MSTGRGGDPRACDASALAAEAEGYLMARAHLDDAHRETRALCAALPWLTTAQAEDLSRHYVEQRIALARRLLQDTIRRAGELRQEYEARYRTLRRTLLRRHAACASLMVVCAAGVGTAVSALGR</sequence>
<keyword evidence="2" id="KW-1133">Transmembrane helix</keyword>
<evidence type="ECO:0000313" key="4">
    <source>
        <dbReference type="Proteomes" id="UP000035016"/>
    </source>
</evidence>
<accession>A0A0F7VZP3</accession>
<keyword evidence="1" id="KW-0175">Coiled coil</keyword>
<proteinExistence type="predicted"/>
<evidence type="ECO:0000256" key="1">
    <source>
        <dbReference type="SAM" id="Coils"/>
    </source>
</evidence>
<keyword evidence="2" id="KW-0812">Transmembrane</keyword>